<feature type="transmembrane region" description="Helical" evidence="1">
    <location>
        <begin position="121"/>
        <end position="149"/>
    </location>
</feature>
<organism evidence="2 3">
    <name type="scientific">Agathobacter rectalis</name>
    <dbReference type="NCBI Taxonomy" id="39491"/>
    <lineage>
        <taxon>Bacteria</taxon>
        <taxon>Bacillati</taxon>
        <taxon>Bacillota</taxon>
        <taxon>Clostridia</taxon>
        <taxon>Lachnospirales</taxon>
        <taxon>Lachnospiraceae</taxon>
        <taxon>Agathobacter</taxon>
    </lineage>
</organism>
<evidence type="ECO:0000313" key="2">
    <source>
        <dbReference type="EMBL" id="RHL77147.1"/>
    </source>
</evidence>
<dbReference type="AlphaFoldDB" id="A0A396FD90"/>
<feature type="transmembrane region" description="Helical" evidence="1">
    <location>
        <begin position="242"/>
        <end position="264"/>
    </location>
</feature>
<evidence type="ECO:0000256" key="1">
    <source>
        <dbReference type="SAM" id="Phobius"/>
    </source>
</evidence>
<keyword evidence="1" id="KW-0472">Membrane</keyword>
<evidence type="ECO:0000313" key="3">
    <source>
        <dbReference type="Proteomes" id="UP000266698"/>
    </source>
</evidence>
<reference evidence="2 3" key="1">
    <citation type="submission" date="2018-08" db="EMBL/GenBank/DDBJ databases">
        <title>A genome reference for cultivated species of the human gut microbiota.</title>
        <authorList>
            <person name="Zou Y."/>
            <person name="Xue W."/>
            <person name="Luo G."/>
        </authorList>
    </citation>
    <scope>NUCLEOTIDE SEQUENCE [LARGE SCALE GENOMIC DNA]</scope>
    <source>
        <strain evidence="2 3">AF36-2BH</strain>
    </source>
</reference>
<sequence>MNRRIFANLILYDIRKGFRENKIKWIVGVFIFVFFSFITVSDISVNSPELGFLAYFTNILQGMPPYIKTDDSVFTIPVSWFLFYAFLFFVVGFYPSSDLYGAGKKTLILSGSRFKWLWSKYIWTVINVIMYYAAMILVLAAVTCAIGKWSTKPDDMLMEMGIDMQQFSTGNEVLVWLILPMLCACTIAVVQLTISVFAGAIAGYIVSIVYLVVSVYWVSPFLMGNYLMIIRNNRLCAGGMDAAAGIISCIIVMVVSIVLGSVYFNRKNIL</sequence>
<name>A0A396FD90_9FIRM</name>
<dbReference type="EMBL" id="QRPB01000016">
    <property type="protein sequence ID" value="RHL77147.1"/>
    <property type="molecule type" value="Genomic_DNA"/>
</dbReference>
<dbReference type="Proteomes" id="UP000266698">
    <property type="component" value="Unassembled WGS sequence"/>
</dbReference>
<keyword evidence="1" id="KW-0812">Transmembrane</keyword>
<protein>
    <submittedName>
        <fullName evidence="2">Uncharacterized protein</fullName>
    </submittedName>
</protein>
<keyword evidence="1" id="KW-1133">Transmembrane helix</keyword>
<proteinExistence type="predicted"/>
<accession>A0A396FD90</accession>
<gene>
    <name evidence="2" type="ORF">DW001_12060</name>
</gene>
<feature type="transmembrane region" description="Helical" evidence="1">
    <location>
        <begin position="173"/>
        <end position="194"/>
    </location>
</feature>
<comment type="caution">
    <text evidence="2">The sequence shown here is derived from an EMBL/GenBank/DDBJ whole genome shotgun (WGS) entry which is preliminary data.</text>
</comment>
<feature type="transmembrane region" description="Helical" evidence="1">
    <location>
        <begin position="201"/>
        <end position="222"/>
    </location>
</feature>
<dbReference type="RefSeq" id="WP_118375545.1">
    <property type="nucleotide sequence ID" value="NZ_QRPB01000016.1"/>
</dbReference>
<feature type="transmembrane region" description="Helical" evidence="1">
    <location>
        <begin position="81"/>
        <end position="100"/>
    </location>
</feature>
<feature type="transmembrane region" description="Helical" evidence="1">
    <location>
        <begin position="25"/>
        <end position="45"/>
    </location>
</feature>